<dbReference type="Proteomes" id="UP000607653">
    <property type="component" value="Unassembled WGS sequence"/>
</dbReference>
<evidence type="ECO:0000313" key="3">
    <source>
        <dbReference type="Proteomes" id="UP000607653"/>
    </source>
</evidence>
<proteinExistence type="predicted"/>
<dbReference type="AlphaFoldDB" id="A0A822YAB1"/>
<sequence>MDEGNTSHEISRRDPAWKYCSLQDPNNTNPVTCKFCGKVTNRGIYRAKEHIVGGRKNVKGSTKCPKEVREETLAYMQKKRAKLFNLLEKMIEMIGEKNVIQVITDNASNYVLAGKYLMAKYPHLTWTLCVAHCMDLILEDIGKLPIVKRTIEIAIALTGYIYNQLGLLNLMRKFTSQRELIRPAKTRFATSYLTLQSIFKQKRNLREIFNSIEWSDSKWAKEAKGRRVAETTMMPSFWNNIVYILKVCSRLVCVLRLVDHENKLVMGYIYEVVDKAKEAIQKAIDGKREKISEFF</sequence>
<evidence type="ECO:0000259" key="1">
    <source>
        <dbReference type="Pfam" id="PF04937"/>
    </source>
</evidence>
<comment type="caution">
    <text evidence="2">The sequence shown here is derived from an EMBL/GenBank/DDBJ whole genome shotgun (WGS) entry which is preliminary data.</text>
</comment>
<reference evidence="2 3" key="1">
    <citation type="journal article" date="2020" name="Mol. Biol. Evol.">
        <title>Distinct Expression and Methylation Patterns for Genes with Different Fates following a Single Whole-Genome Duplication in Flowering Plants.</title>
        <authorList>
            <person name="Shi T."/>
            <person name="Rahmani R.S."/>
            <person name="Gugger P.F."/>
            <person name="Wang M."/>
            <person name="Li H."/>
            <person name="Zhang Y."/>
            <person name="Li Z."/>
            <person name="Wang Q."/>
            <person name="Van de Peer Y."/>
            <person name="Marchal K."/>
            <person name="Chen J."/>
        </authorList>
    </citation>
    <scope>NUCLEOTIDE SEQUENCE [LARGE SCALE GENOMIC DNA]</scope>
    <source>
        <tissue evidence="2">Leaf</tissue>
    </source>
</reference>
<dbReference type="EMBL" id="DUZY01000002">
    <property type="protein sequence ID" value="DAD29242.1"/>
    <property type="molecule type" value="Genomic_DNA"/>
</dbReference>
<dbReference type="InterPro" id="IPR007021">
    <property type="entry name" value="DUF659"/>
</dbReference>
<organism evidence="2 3">
    <name type="scientific">Nelumbo nucifera</name>
    <name type="common">Sacred lotus</name>
    <dbReference type="NCBI Taxonomy" id="4432"/>
    <lineage>
        <taxon>Eukaryota</taxon>
        <taxon>Viridiplantae</taxon>
        <taxon>Streptophyta</taxon>
        <taxon>Embryophyta</taxon>
        <taxon>Tracheophyta</taxon>
        <taxon>Spermatophyta</taxon>
        <taxon>Magnoliopsida</taxon>
        <taxon>Proteales</taxon>
        <taxon>Nelumbonaceae</taxon>
        <taxon>Nelumbo</taxon>
    </lineage>
</organism>
<dbReference type="PANTHER" id="PTHR32166">
    <property type="entry name" value="OSJNBA0013A04.12 PROTEIN"/>
    <property type="match status" value="1"/>
</dbReference>
<accession>A0A822YAB1</accession>
<gene>
    <name evidence="2" type="ORF">HUJ06_030710</name>
</gene>
<dbReference type="PANTHER" id="PTHR32166:SF74">
    <property type="entry name" value="OS05G0256350 PROTEIN"/>
    <property type="match status" value="1"/>
</dbReference>
<feature type="domain" description="DUF659" evidence="1">
    <location>
        <begin position="78"/>
        <end position="154"/>
    </location>
</feature>
<dbReference type="InterPro" id="IPR012337">
    <property type="entry name" value="RNaseH-like_sf"/>
</dbReference>
<dbReference type="SUPFAM" id="SSF53098">
    <property type="entry name" value="Ribonuclease H-like"/>
    <property type="match status" value="1"/>
</dbReference>
<dbReference type="Pfam" id="PF04937">
    <property type="entry name" value="DUF659"/>
    <property type="match status" value="1"/>
</dbReference>
<evidence type="ECO:0000313" key="2">
    <source>
        <dbReference type="EMBL" id="DAD29242.1"/>
    </source>
</evidence>
<name>A0A822YAB1_NELNU</name>
<keyword evidence="3" id="KW-1185">Reference proteome</keyword>
<protein>
    <recommendedName>
        <fullName evidence="1">DUF659 domain-containing protein</fullName>
    </recommendedName>
</protein>